<feature type="compositionally biased region" description="Acidic residues" evidence="6">
    <location>
        <begin position="205"/>
        <end position="215"/>
    </location>
</feature>
<reference evidence="7 8" key="1">
    <citation type="journal article" date="2015" name="Genome Announc.">
        <title>Draft Genome Sequence and Gene Annotation of the Entomopathogenic Fungus Verticillium hemipterigenum.</title>
        <authorList>
            <person name="Horn F."/>
            <person name="Habel A."/>
            <person name="Scharf D.H."/>
            <person name="Dworschak J."/>
            <person name="Brakhage A.A."/>
            <person name="Guthke R."/>
            <person name="Hertweck C."/>
            <person name="Linde J."/>
        </authorList>
    </citation>
    <scope>NUCLEOTIDE SEQUENCE [LARGE SCALE GENOMIC DNA]</scope>
</reference>
<evidence type="ECO:0000256" key="2">
    <source>
        <dbReference type="ARBA" id="ARBA00022491"/>
    </source>
</evidence>
<evidence type="ECO:0000256" key="5">
    <source>
        <dbReference type="ARBA" id="ARBA00023242"/>
    </source>
</evidence>
<dbReference type="InterPro" id="IPR013907">
    <property type="entry name" value="Sds3"/>
</dbReference>
<organism evidence="7 8">
    <name type="scientific">[Torrubiella] hemipterigena</name>
    <dbReference type="NCBI Taxonomy" id="1531966"/>
    <lineage>
        <taxon>Eukaryota</taxon>
        <taxon>Fungi</taxon>
        <taxon>Dikarya</taxon>
        <taxon>Ascomycota</taxon>
        <taxon>Pezizomycotina</taxon>
        <taxon>Sordariomycetes</taxon>
        <taxon>Hypocreomycetidae</taxon>
        <taxon>Hypocreales</taxon>
        <taxon>Clavicipitaceae</taxon>
        <taxon>Clavicipitaceae incertae sedis</taxon>
        <taxon>'Torrubiella' clade</taxon>
    </lineage>
</organism>
<feature type="compositionally biased region" description="Low complexity" evidence="6">
    <location>
        <begin position="48"/>
        <end position="67"/>
    </location>
</feature>
<dbReference type="Proteomes" id="UP000039046">
    <property type="component" value="Unassembled WGS sequence"/>
</dbReference>
<feature type="region of interest" description="Disordered" evidence="6">
    <location>
        <begin position="1"/>
        <end position="303"/>
    </location>
</feature>
<feature type="compositionally biased region" description="Acidic residues" evidence="6">
    <location>
        <begin position="276"/>
        <end position="303"/>
    </location>
</feature>
<keyword evidence="3" id="KW-0805">Transcription regulation</keyword>
<feature type="compositionally biased region" description="Basic and acidic residues" evidence="6">
    <location>
        <begin position="31"/>
        <end position="47"/>
    </location>
</feature>
<evidence type="ECO:0000256" key="1">
    <source>
        <dbReference type="ARBA" id="ARBA00004123"/>
    </source>
</evidence>
<evidence type="ECO:0000313" key="8">
    <source>
        <dbReference type="Proteomes" id="UP000039046"/>
    </source>
</evidence>
<dbReference type="OrthoDB" id="20886at2759"/>
<feature type="compositionally biased region" description="Acidic residues" evidence="6">
    <location>
        <begin position="130"/>
        <end position="141"/>
    </location>
</feature>
<dbReference type="STRING" id="1531966.A0A0A1SQI0"/>
<proteinExistence type="predicted"/>
<keyword evidence="5" id="KW-0539">Nucleus</keyword>
<dbReference type="Pfam" id="PF08598">
    <property type="entry name" value="Sds3"/>
    <property type="match status" value="1"/>
</dbReference>
<evidence type="ECO:0000256" key="6">
    <source>
        <dbReference type="SAM" id="MobiDB-lite"/>
    </source>
</evidence>
<name>A0A0A1SQI0_9HYPO</name>
<feature type="compositionally biased region" description="Low complexity" evidence="6">
    <location>
        <begin position="262"/>
        <end position="271"/>
    </location>
</feature>
<dbReference type="AlphaFoldDB" id="A0A0A1SQI0"/>
<gene>
    <name evidence="7" type="ORF">VHEMI02703</name>
</gene>
<dbReference type="GO" id="GO:0005654">
    <property type="term" value="C:nucleoplasm"/>
    <property type="evidence" value="ECO:0007669"/>
    <property type="project" value="UniProtKB-ARBA"/>
</dbReference>
<evidence type="ECO:0000256" key="3">
    <source>
        <dbReference type="ARBA" id="ARBA00023015"/>
    </source>
</evidence>
<dbReference type="GO" id="GO:0010468">
    <property type="term" value="P:regulation of gene expression"/>
    <property type="evidence" value="ECO:0007669"/>
    <property type="project" value="UniProtKB-ARBA"/>
</dbReference>
<keyword evidence="2" id="KW-0678">Repressor</keyword>
<dbReference type="HOGENOM" id="CLU_012439_1_0_1"/>
<accession>A0A0A1SQI0</accession>
<evidence type="ECO:0000256" key="4">
    <source>
        <dbReference type="ARBA" id="ARBA00023163"/>
    </source>
</evidence>
<comment type="subcellular location">
    <subcellularLocation>
        <location evidence="1">Nucleus</location>
    </subcellularLocation>
</comment>
<feature type="compositionally biased region" description="Basic residues" evidence="6">
    <location>
        <begin position="252"/>
        <end position="261"/>
    </location>
</feature>
<dbReference type="SMART" id="SM01401">
    <property type="entry name" value="Sds3"/>
    <property type="match status" value="1"/>
</dbReference>
<protein>
    <recommendedName>
        <fullName evidence="9">Transcriptional regulatory protein DEP1</fullName>
    </recommendedName>
</protein>
<sequence>MAATADLVQHRPSADPEDSNVSSPLSEVDDKDAHDEVIEHMQLDSDHSSNASDENEENNNNPLESDSALSDPGSDLGSDAGNDTEAETERLYDTPKNQRQRDVVVDQFNNGEVFEHTPSKLRRSAAVVRDDEDEDGEASNSDDERSVASSDAGDDESPSKPSMRRANAADDFSSDSQGRKRKRSPVASESDQPLRKRKPSVGEASAEDDDDTAMNDDEKLAAQLQSGIQSGAEDEDDSPNRDTATDVEAPNRKMRSGKKSSRSSSTRSATKAGDDSATDIPDEGADVAAEEEAQEEEEAEVDEAEIAARNQEEQERKEAAFRDWSHIEEMFNIFRDRLYKDRLQRIEDEEQSLVADVPTHKEYLNMKQCLDERFKQKTQEFNAEYNFRIKAQETWAVAQRAQIWSQFLQAVREKREQALEALNKQWYDVQTTRRNAHSIQDWGLLFPKDHTQRVKNAIAYGNEVSTLSGLAKYEGFPSGPEMKGASASELKSDFLAIEKSRKVQQKPSFPARDDYRPASFNRLGPAGEQFIKDTPWANPNHSVHKATVLNTVAKTAQNSSKSDAVPTKLSESPELSRSILNQTAHAMKGVGGVQAISQPSTTAV</sequence>
<evidence type="ECO:0008006" key="9">
    <source>
        <dbReference type="Google" id="ProtNLM"/>
    </source>
</evidence>
<dbReference type="EMBL" id="CDHN01000001">
    <property type="protein sequence ID" value="CEJ82653.1"/>
    <property type="molecule type" value="Genomic_DNA"/>
</dbReference>
<evidence type="ECO:0000313" key="7">
    <source>
        <dbReference type="EMBL" id="CEJ82653.1"/>
    </source>
</evidence>
<dbReference type="PANTHER" id="PTHR21964">
    <property type="entry name" value="BREAST CANCER METASTASIS-SUPPRESSOR 1"/>
    <property type="match status" value="1"/>
</dbReference>
<keyword evidence="8" id="KW-1185">Reference proteome</keyword>
<keyword evidence="4" id="KW-0804">Transcription</keyword>